<comment type="caution">
    <text evidence="1">The sequence shown here is derived from an EMBL/GenBank/DDBJ whole genome shotgun (WGS) entry which is preliminary data.</text>
</comment>
<evidence type="ECO:0000313" key="2">
    <source>
        <dbReference type="Proteomes" id="UP001432322"/>
    </source>
</evidence>
<organism evidence="1 2">
    <name type="scientific">Pristionchus fissidentatus</name>
    <dbReference type="NCBI Taxonomy" id="1538716"/>
    <lineage>
        <taxon>Eukaryota</taxon>
        <taxon>Metazoa</taxon>
        <taxon>Ecdysozoa</taxon>
        <taxon>Nematoda</taxon>
        <taxon>Chromadorea</taxon>
        <taxon>Rhabditida</taxon>
        <taxon>Rhabditina</taxon>
        <taxon>Diplogasteromorpha</taxon>
        <taxon>Diplogasteroidea</taxon>
        <taxon>Neodiplogasteridae</taxon>
        <taxon>Pristionchus</taxon>
    </lineage>
</organism>
<reference evidence="1" key="1">
    <citation type="submission" date="2023-10" db="EMBL/GenBank/DDBJ databases">
        <title>Genome assembly of Pristionchus species.</title>
        <authorList>
            <person name="Yoshida K."/>
            <person name="Sommer R.J."/>
        </authorList>
    </citation>
    <scope>NUCLEOTIDE SEQUENCE</scope>
    <source>
        <strain evidence="1">RS5133</strain>
    </source>
</reference>
<sequence>LFSSSWGSPSVSQSAQLFVTDAAREQRSSEQYRNDPIYDFDNCLRICLGQYSRQTCNHMCWRRQQEPGKREVEKEENAAF</sequence>
<dbReference type="Proteomes" id="UP001432322">
    <property type="component" value="Unassembled WGS sequence"/>
</dbReference>
<dbReference type="AlphaFoldDB" id="A0AAV5USJ8"/>
<feature type="non-terminal residue" evidence="1">
    <location>
        <position position="80"/>
    </location>
</feature>
<accession>A0AAV5USJ8</accession>
<keyword evidence="2" id="KW-1185">Reference proteome</keyword>
<name>A0AAV5USJ8_9BILA</name>
<evidence type="ECO:0000313" key="1">
    <source>
        <dbReference type="EMBL" id="GMT10121.1"/>
    </source>
</evidence>
<protein>
    <submittedName>
        <fullName evidence="1">Uncharacterized protein</fullName>
    </submittedName>
</protein>
<dbReference type="EMBL" id="BTSY01000001">
    <property type="protein sequence ID" value="GMT10121.1"/>
    <property type="molecule type" value="Genomic_DNA"/>
</dbReference>
<feature type="non-terminal residue" evidence="1">
    <location>
        <position position="1"/>
    </location>
</feature>
<proteinExistence type="predicted"/>
<gene>
    <name evidence="1" type="ORF">PFISCL1PPCAC_1418</name>
</gene>